<feature type="transmembrane region" description="Helical" evidence="6">
    <location>
        <begin position="147"/>
        <end position="170"/>
    </location>
</feature>
<evidence type="ECO:0000256" key="4">
    <source>
        <dbReference type="ARBA" id="ARBA00023136"/>
    </source>
</evidence>
<name>A0A0N0NP53_9EURO</name>
<dbReference type="GO" id="GO:0016020">
    <property type="term" value="C:membrane"/>
    <property type="evidence" value="ECO:0007669"/>
    <property type="project" value="UniProtKB-SubCell"/>
</dbReference>
<dbReference type="AlphaFoldDB" id="A0A0N0NP53"/>
<evidence type="ECO:0000256" key="5">
    <source>
        <dbReference type="SAM" id="MobiDB-lite"/>
    </source>
</evidence>
<dbReference type="RefSeq" id="XP_018002324.1">
    <property type="nucleotide sequence ID" value="XM_018150183.1"/>
</dbReference>
<evidence type="ECO:0000256" key="6">
    <source>
        <dbReference type="SAM" id="Phobius"/>
    </source>
</evidence>
<evidence type="ECO:0000313" key="7">
    <source>
        <dbReference type="EMBL" id="KPI42361.1"/>
    </source>
</evidence>
<evidence type="ECO:0000256" key="2">
    <source>
        <dbReference type="ARBA" id="ARBA00022692"/>
    </source>
</evidence>
<dbReference type="PANTHER" id="PTHR23423">
    <property type="entry name" value="ORGANIC SOLUTE TRANSPORTER-RELATED"/>
    <property type="match status" value="1"/>
</dbReference>
<dbReference type="STRING" id="1664694.A0A0N0NP53"/>
<protein>
    <recommendedName>
        <fullName evidence="9">Transmembrane protein</fullName>
    </recommendedName>
</protein>
<evidence type="ECO:0000313" key="8">
    <source>
        <dbReference type="Proteomes" id="UP000038010"/>
    </source>
</evidence>
<comment type="caution">
    <text evidence="7">The sequence shown here is derived from an EMBL/GenBank/DDBJ whole genome shotgun (WGS) entry which is preliminary data.</text>
</comment>
<feature type="compositionally biased region" description="Gly residues" evidence="5">
    <location>
        <begin position="410"/>
        <end position="419"/>
    </location>
</feature>
<evidence type="ECO:0000256" key="1">
    <source>
        <dbReference type="ARBA" id="ARBA00004141"/>
    </source>
</evidence>
<feature type="transmembrane region" description="Helical" evidence="6">
    <location>
        <begin position="190"/>
        <end position="211"/>
    </location>
</feature>
<dbReference type="EMBL" id="LFJN01000007">
    <property type="protein sequence ID" value="KPI42361.1"/>
    <property type="molecule type" value="Genomic_DNA"/>
</dbReference>
<feature type="region of interest" description="Disordered" evidence="5">
    <location>
        <begin position="274"/>
        <end position="307"/>
    </location>
</feature>
<evidence type="ECO:0000256" key="3">
    <source>
        <dbReference type="ARBA" id="ARBA00022989"/>
    </source>
</evidence>
<reference evidence="7 8" key="1">
    <citation type="submission" date="2015-06" db="EMBL/GenBank/DDBJ databases">
        <title>Draft genome of the ant-associated black yeast Phialophora attae CBS 131958.</title>
        <authorList>
            <person name="Moreno L.F."/>
            <person name="Stielow B.J."/>
            <person name="de Hoog S."/>
            <person name="Vicente V.A."/>
            <person name="Weiss V.A."/>
            <person name="de Vries M."/>
            <person name="Cruz L.M."/>
            <person name="Souza E.M."/>
        </authorList>
    </citation>
    <scope>NUCLEOTIDE SEQUENCE [LARGE SCALE GENOMIC DNA]</scope>
    <source>
        <strain evidence="7 8">CBS 131958</strain>
    </source>
</reference>
<dbReference type="InterPro" id="IPR005178">
    <property type="entry name" value="Ostalpha/TMEM184C"/>
</dbReference>
<accession>A0A0N0NP53</accession>
<dbReference type="GeneID" id="28742063"/>
<feature type="transmembrane region" description="Helical" evidence="6">
    <location>
        <begin position="114"/>
        <end position="135"/>
    </location>
</feature>
<dbReference type="Proteomes" id="UP000038010">
    <property type="component" value="Unassembled WGS sequence"/>
</dbReference>
<gene>
    <name evidence="7" type="ORF">AB675_9631</name>
</gene>
<dbReference type="SMART" id="SM01417">
    <property type="entry name" value="Solute_trans_a"/>
    <property type="match status" value="1"/>
</dbReference>
<evidence type="ECO:0008006" key="9">
    <source>
        <dbReference type="Google" id="ProtNLM"/>
    </source>
</evidence>
<organism evidence="7 8">
    <name type="scientific">Cyphellophora attinorum</name>
    <dbReference type="NCBI Taxonomy" id="1664694"/>
    <lineage>
        <taxon>Eukaryota</taxon>
        <taxon>Fungi</taxon>
        <taxon>Dikarya</taxon>
        <taxon>Ascomycota</taxon>
        <taxon>Pezizomycotina</taxon>
        <taxon>Eurotiomycetes</taxon>
        <taxon>Chaetothyriomycetidae</taxon>
        <taxon>Chaetothyriales</taxon>
        <taxon>Cyphellophoraceae</taxon>
        <taxon>Cyphellophora</taxon>
    </lineage>
</organism>
<feature type="region of interest" description="Disordered" evidence="5">
    <location>
        <begin position="398"/>
        <end position="419"/>
    </location>
</feature>
<dbReference type="OrthoDB" id="5348404at2759"/>
<dbReference type="Pfam" id="PF03619">
    <property type="entry name" value="Solute_trans_a"/>
    <property type="match status" value="1"/>
</dbReference>
<sequence>MVSFLSFKYYNHSVYFEVIRDCYEAFAIASFFSLMCAYTAPDLHQQKQYFRTMLWRRERNLEDARSGLTWFNIIWVAIFQYCFIRVAMTITALITQFFDRYCIESLNPAFAHVWVMVIEATAVTIAMYCLIQFYYQIRQDIAEHKPLLKVLAIKLVIFLSFWQTILISFLTSSGAVKPSNTIQTPDLRVGIPAMLLCIEMALFAIFHFFAFSYRPYVIGSKNILAETTPGEAPPRYVGGFLGIKAFMDSMNPWDMFKAIGRGARWMVVGHKNRHQDPSYDVSLGRKPTNDSLPSHPEPYNSTAYHSSHGTISDDTEILLSNQQSAGITRYESAPQRSDYRYEPEADIGVAATSDNRVYQSYNSSGTMTPQQSVGQGASVPPAYGAYTGEARVGAKIPYQHPQYRPPGPGDALGGKGNMF</sequence>
<keyword evidence="3 6" id="KW-1133">Transmembrane helix</keyword>
<comment type="subcellular location">
    <subcellularLocation>
        <location evidence="1">Membrane</location>
        <topology evidence="1">Multi-pass membrane protein</topology>
    </subcellularLocation>
</comment>
<proteinExistence type="predicted"/>
<keyword evidence="8" id="KW-1185">Reference proteome</keyword>
<keyword evidence="2 6" id="KW-0812">Transmembrane</keyword>
<feature type="transmembrane region" description="Helical" evidence="6">
    <location>
        <begin position="64"/>
        <end position="94"/>
    </location>
</feature>
<keyword evidence="4 6" id="KW-0472">Membrane</keyword>
<dbReference type="VEuPathDB" id="FungiDB:AB675_9631"/>